<proteinExistence type="predicted"/>
<protein>
    <recommendedName>
        <fullName evidence="1">LTD domain-containing protein</fullName>
    </recommendedName>
</protein>
<dbReference type="Proteomes" id="UP000216758">
    <property type="component" value="Unassembled WGS sequence"/>
</dbReference>
<evidence type="ECO:0000313" key="2">
    <source>
        <dbReference type="EMBL" id="OYR72211.1"/>
    </source>
</evidence>
<dbReference type="EMBL" id="NHPB01000020">
    <property type="protein sequence ID" value="OYR72211.1"/>
    <property type="molecule type" value="Genomic_DNA"/>
</dbReference>
<evidence type="ECO:0000313" key="3">
    <source>
        <dbReference type="Proteomes" id="UP000216758"/>
    </source>
</evidence>
<comment type="caution">
    <text evidence="2">The sequence shown here is derived from an EMBL/GenBank/DDBJ whole genome shotgun (WGS) entry which is preliminary data.</text>
</comment>
<dbReference type="AlphaFoldDB" id="A0A256JTV9"/>
<gene>
    <name evidence="2" type="ORF">DJ78_03690</name>
</gene>
<name>A0A256JTV9_HALEZ</name>
<dbReference type="PROSITE" id="PS51841">
    <property type="entry name" value="LTD"/>
    <property type="match status" value="1"/>
</dbReference>
<evidence type="ECO:0000259" key="1">
    <source>
        <dbReference type="PROSITE" id="PS51841"/>
    </source>
</evidence>
<dbReference type="SUPFAM" id="SSF74853">
    <property type="entry name" value="Lamin A/C globular tail domain"/>
    <property type="match status" value="1"/>
</dbReference>
<accession>A0A256JTV9</accession>
<reference evidence="2 3" key="1">
    <citation type="journal article" date="2014" name="Front. Microbiol.">
        <title>Population and genomic analysis of the genus Halorubrum.</title>
        <authorList>
            <person name="Fullmer M.S."/>
            <person name="Soucy S.M."/>
            <person name="Swithers K.S."/>
            <person name="Makkay A.M."/>
            <person name="Wheeler R."/>
            <person name="Ventosa A."/>
            <person name="Gogarten J.P."/>
            <person name="Papke R.T."/>
        </authorList>
    </citation>
    <scope>NUCLEOTIDE SEQUENCE [LARGE SCALE GENOMIC DNA]</scope>
    <source>
        <strain evidence="2 3">G37</strain>
    </source>
</reference>
<dbReference type="InterPro" id="IPR036415">
    <property type="entry name" value="Lamin_tail_dom_sf"/>
</dbReference>
<dbReference type="Gene3D" id="2.60.40.1260">
    <property type="entry name" value="Lamin Tail domain"/>
    <property type="match status" value="1"/>
</dbReference>
<sequence length="221" mass="22777">MLAADGTPAARALILSTPTQALSSAEVTAVADFAAAGGAVILLGSAADTDALSNFDPVVSELGTDVELTDTAVTDAQNNLTGVETVPTTTNFDTAGFSELFTPFTADDPSAGGSLDLVTVNEDTEGDDLAEPQENVVFENSGDSALDLTGYTVSDATSKEYQFPDGFTLQSGAQVTLYSGTGDDMEAELYWGQSARAIWNNGGDTVNVIDDTGTTVIDESY</sequence>
<dbReference type="Pfam" id="PF00932">
    <property type="entry name" value="LTD"/>
    <property type="match status" value="1"/>
</dbReference>
<feature type="domain" description="LTD" evidence="1">
    <location>
        <begin position="102"/>
        <end position="221"/>
    </location>
</feature>
<organism evidence="2 3">
    <name type="scientific">Halorubrum ezzemoulense</name>
    <name type="common">Halorubrum chaoviator</name>
    <dbReference type="NCBI Taxonomy" id="337243"/>
    <lineage>
        <taxon>Archaea</taxon>
        <taxon>Methanobacteriati</taxon>
        <taxon>Methanobacteriota</taxon>
        <taxon>Stenosarchaea group</taxon>
        <taxon>Halobacteria</taxon>
        <taxon>Halobacteriales</taxon>
        <taxon>Haloferacaceae</taxon>
        <taxon>Halorubrum</taxon>
    </lineage>
</organism>
<dbReference type="InterPro" id="IPR001322">
    <property type="entry name" value="Lamin_tail_dom"/>
</dbReference>